<organism evidence="1 2">
    <name type="scientific">Brachionus plicatilis</name>
    <name type="common">Marine rotifer</name>
    <name type="synonym">Brachionus muelleri</name>
    <dbReference type="NCBI Taxonomy" id="10195"/>
    <lineage>
        <taxon>Eukaryota</taxon>
        <taxon>Metazoa</taxon>
        <taxon>Spiralia</taxon>
        <taxon>Gnathifera</taxon>
        <taxon>Rotifera</taxon>
        <taxon>Eurotatoria</taxon>
        <taxon>Monogononta</taxon>
        <taxon>Pseudotrocha</taxon>
        <taxon>Ploima</taxon>
        <taxon>Brachionidae</taxon>
        <taxon>Brachionus</taxon>
    </lineage>
</organism>
<accession>A0A3M7S740</accession>
<sequence length="71" mass="8479">MKQRKISKLSRPPNLNFLDQSHVLFVNEKKYCNIIHKKYCNITKKESIRVQLSLLHSVEDFVQFDLKFTTP</sequence>
<protein>
    <submittedName>
        <fullName evidence="1">Uncharacterized protein</fullName>
    </submittedName>
</protein>
<evidence type="ECO:0000313" key="1">
    <source>
        <dbReference type="EMBL" id="RNA31644.1"/>
    </source>
</evidence>
<proteinExistence type="predicted"/>
<gene>
    <name evidence="1" type="ORF">BpHYR1_045909</name>
</gene>
<evidence type="ECO:0000313" key="2">
    <source>
        <dbReference type="Proteomes" id="UP000276133"/>
    </source>
</evidence>
<comment type="caution">
    <text evidence="1">The sequence shown here is derived from an EMBL/GenBank/DDBJ whole genome shotgun (WGS) entry which is preliminary data.</text>
</comment>
<name>A0A3M7S740_BRAPC</name>
<keyword evidence="2" id="KW-1185">Reference proteome</keyword>
<dbReference type="Proteomes" id="UP000276133">
    <property type="component" value="Unassembled WGS sequence"/>
</dbReference>
<reference evidence="1 2" key="1">
    <citation type="journal article" date="2018" name="Sci. Rep.">
        <title>Genomic signatures of local adaptation to the degree of environmental predictability in rotifers.</title>
        <authorList>
            <person name="Franch-Gras L."/>
            <person name="Hahn C."/>
            <person name="Garcia-Roger E.M."/>
            <person name="Carmona M.J."/>
            <person name="Serra M."/>
            <person name="Gomez A."/>
        </authorList>
    </citation>
    <scope>NUCLEOTIDE SEQUENCE [LARGE SCALE GENOMIC DNA]</scope>
    <source>
        <strain evidence="1">HYR1</strain>
    </source>
</reference>
<dbReference type="AlphaFoldDB" id="A0A3M7S740"/>
<dbReference type="EMBL" id="REGN01001916">
    <property type="protein sequence ID" value="RNA31644.1"/>
    <property type="molecule type" value="Genomic_DNA"/>
</dbReference>